<sequence>MISRIARTLLLTQCGIALLFYLLLTRLTPLPAPLCFLACVLLVLLLRAMITVNSFALTWPYRGRSSNPSTLTWPAIGRLFAGEFAATMVCSSWGMPFKRFDQRVYEDSTALPVLLVHGYGCNSGYWHWMSRALQEAHITHYALDMEPVFGSIDGYAPLIHEALQRVIAETGQDKIVLLAHSMGGLAARAYLRDHGTEHVARVITLGSPHHGTAVANFGVGINCGEMNWLGRAEEGTSSEWLQALAATEDAQKLSCLVSIYSLHDNIITPQISAKLEGANNIALDGIGHVALALDPGVQHMVIEEIHKAQHDVLQATSKLLRKQRG</sequence>
<dbReference type="SUPFAM" id="SSF53474">
    <property type="entry name" value="alpha/beta-Hydrolases"/>
    <property type="match status" value="1"/>
</dbReference>
<feature type="domain" description="AB hydrolase-1" evidence="2">
    <location>
        <begin position="112"/>
        <end position="212"/>
    </location>
</feature>
<protein>
    <submittedName>
        <fullName evidence="3">Alpha/beta fold hydrolase</fullName>
    </submittedName>
</protein>
<evidence type="ECO:0000313" key="4">
    <source>
        <dbReference type="Proteomes" id="UP001629246"/>
    </source>
</evidence>
<name>A0ABW9A255_9BURK</name>
<keyword evidence="3" id="KW-0378">Hydrolase</keyword>
<keyword evidence="1" id="KW-1133">Transmembrane helix</keyword>
<evidence type="ECO:0000259" key="2">
    <source>
        <dbReference type="Pfam" id="PF00561"/>
    </source>
</evidence>
<dbReference type="Proteomes" id="UP001629246">
    <property type="component" value="Unassembled WGS sequence"/>
</dbReference>
<accession>A0ABW9A255</accession>
<dbReference type="PANTHER" id="PTHR47909">
    <property type="entry name" value="ALPHA/BETA-HYDROLASES SUPERFAMILY PROTEIN"/>
    <property type="match status" value="1"/>
</dbReference>
<organism evidence="3 4">
    <name type="scientific">Herbaspirillum lusitanum</name>
    <dbReference type="NCBI Taxonomy" id="213312"/>
    <lineage>
        <taxon>Bacteria</taxon>
        <taxon>Pseudomonadati</taxon>
        <taxon>Pseudomonadota</taxon>
        <taxon>Betaproteobacteria</taxon>
        <taxon>Burkholderiales</taxon>
        <taxon>Oxalobacteraceae</taxon>
        <taxon>Herbaspirillum</taxon>
    </lineage>
</organism>
<keyword evidence="1" id="KW-0472">Membrane</keyword>
<dbReference type="GO" id="GO:0016787">
    <property type="term" value="F:hydrolase activity"/>
    <property type="evidence" value="ECO:0007669"/>
    <property type="project" value="UniProtKB-KW"/>
</dbReference>
<evidence type="ECO:0000313" key="3">
    <source>
        <dbReference type="EMBL" id="MFL9922688.1"/>
    </source>
</evidence>
<comment type="caution">
    <text evidence="3">The sequence shown here is derived from an EMBL/GenBank/DDBJ whole genome shotgun (WGS) entry which is preliminary data.</text>
</comment>
<feature type="transmembrane region" description="Helical" evidence="1">
    <location>
        <begin position="6"/>
        <end position="24"/>
    </location>
</feature>
<keyword evidence="4" id="KW-1185">Reference proteome</keyword>
<dbReference type="InterPro" id="IPR029058">
    <property type="entry name" value="AB_hydrolase_fold"/>
</dbReference>
<dbReference type="Pfam" id="PF00561">
    <property type="entry name" value="Abhydrolase_1"/>
    <property type="match status" value="1"/>
</dbReference>
<dbReference type="RefSeq" id="WP_408153621.1">
    <property type="nucleotide sequence ID" value="NZ_JAQQFM010000001.1"/>
</dbReference>
<dbReference type="InterPro" id="IPR000073">
    <property type="entry name" value="AB_hydrolase_1"/>
</dbReference>
<dbReference type="PANTHER" id="PTHR47909:SF2">
    <property type="entry name" value="GPI INOSITOL-DEACYLASE"/>
    <property type="match status" value="1"/>
</dbReference>
<proteinExistence type="predicted"/>
<dbReference type="EMBL" id="JAQQFM010000001">
    <property type="protein sequence ID" value="MFL9922688.1"/>
    <property type="molecule type" value="Genomic_DNA"/>
</dbReference>
<reference evidence="3 4" key="1">
    <citation type="journal article" date="2024" name="Chem. Sci.">
        <title>Discovery of megapolipeptins by genome mining of a Burkholderiales bacteria collection.</title>
        <authorList>
            <person name="Paulo B.S."/>
            <person name="Recchia M.J.J."/>
            <person name="Lee S."/>
            <person name="Fergusson C.H."/>
            <person name="Romanowski S.B."/>
            <person name="Hernandez A."/>
            <person name="Krull N."/>
            <person name="Liu D.Y."/>
            <person name="Cavanagh H."/>
            <person name="Bos A."/>
            <person name="Gray C.A."/>
            <person name="Murphy B.T."/>
            <person name="Linington R.G."/>
            <person name="Eustaquio A.S."/>
        </authorList>
    </citation>
    <scope>NUCLEOTIDE SEQUENCE [LARGE SCALE GENOMIC DNA]</scope>
    <source>
        <strain evidence="3 4">RL21-008-BIB-A</strain>
    </source>
</reference>
<feature type="transmembrane region" description="Helical" evidence="1">
    <location>
        <begin position="36"/>
        <end position="56"/>
    </location>
</feature>
<gene>
    <name evidence="3" type="ORF">PQR62_00330</name>
</gene>
<evidence type="ECO:0000256" key="1">
    <source>
        <dbReference type="SAM" id="Phobius"/>
    </source>
</evidence>
<keyword evidence="1" id="KW-0812">Transmembrane</keyword>
<dbReference type="Gene3D" id="3.40.50.1820">
    <property type="entry name" value="alpha/beta hydrolase"/>
    <property type="match status" value="1"/>
</dbReference>